<evidence type="ECO:0000313" key="4">
    <source>
        <dbReference type="EMBL" id="QAY73034.1"/>
    </source>
</evidence>
<dbReference type="PANTHER" id="PTHR13774">
    <property type="entry name" value="PHENAZINE BIOSYNTHESIS PROTEIN"/>
    <property type="match status" value="1"/>
</dbReference>
<reference evidence="4 5" key="1">
    <citation type="submission" date="2019-01" db="EMBL/GenBank/DDBJ databases">
        <title>Genome sequencing of strain FW100M-8.</title>
        <authorList>
            <person name="Heo J."/>
            <person name="Kim S.-J."/>
            <person name="Kim J.-S."/>
            <person name="Hong S.-B."/>
            <person name="Kwon S.-W."/>
        </authorList>
    </citation>
    <scope>NUCLEOTIDE SEQUENCE [LARGE SCALE GENOMIC DNA]</scope>
    <source>
        <strain evidence="4 5">FW100M-8</strain>
    </source>
</reference>
<evidence type="ECO:0000256" key="1">
    <source>
        <dbReference type="ARBA" id="ARBA00008270"/>
    </source>
</evidence>
<dbReference type="NCBIfam" id="TIGR00654">
    <property type="entry name" value="PhzF_family"/>
    <property type="match status" value="1"/>
</dbReference>
<protein>
    <submittedName>
        <fullName evidence="4">PhzF family phenazine biosynthesis protein</fullName>
    </submittedName>
</protein>
<dbReference type="OrthoDB" id="9788221at2"/>
<gene>
    <name evidence="4" type="ORF">ET445_06425</name>
</gene>
<dbReference type="Proteomes" id="UP000291259">
    <property type="component" value="Chromosome"/>
</dbReference>
<dbReference type="AlphaFoldDB" id="A0A4P6FB20"/>
<organism evidence="4 5">
    <name type="scientific">Agromyces protaetiae</name>
    <dbReference type="NCBI Taxonomy" id="2509455"/>
    <lineage>
        <taxon>Bacteria</taxon>
        <taxon>Bacillati</taxon>
        <taxon>Actinomycetota</taxon>
        <taxon>Actinomycetes</taxon>
        <taxon>Micrococcales</taxon>
        <taxon>Microbacteriaceae</taxon>
        <taxon>Agromyces</taxon>
    </lineage>
</organism>
<dbReference type="RefSeq" id="WP_129189893.1">
    <property type="nucleotide sequence ID" value="NZ_CP035491.1"/>
</dbReference>
<dbReference type="GO" id="GO:0005737">
    <property type="term" value="C:cytoplasm"/>
    <property type="evidence" value="ECO:0007669"/>
    <property type="project" value="TreeGrafter"/>
</dbReference>
<accession>A0A4P6FB20</accession>
<dbReference type="EMBL" id="CP035491">
    <property type="protein sequence ID" value="QAY73034.1"/>
    <property type="molecule type" value="Genomic_DNA"/>
</dbReference>
<proteinExistence type="inferred from homology"/>
<dbReference type="GO" id="GO:0016853">
    <property type="term" value="F:isomerase activity"/>
    <property type="evidence" value="ECO:0007669"/>
    <property type="project" value="UniProtKB-KW"/>
</dbReference>
<dbReference type="PIRSF" id="PIRSF016184">
    <property type="entry name" value="PhzC_PhzF"/>
    <property type="match status" value="1"/>
</dbReference>
<evidence type="ECO:0000256" key="3">
    <source>
        <dbReference type="PIRSR" id="PIRSR016184-1"/>
    </source>
</evidence>
<sequence>MDPEILRYAAFTNDPEGGNPAGIVLEAAALDAAAMQRIAAEVDYAETAFVTGETADGARSIRYFSPIAEVPFCGHATIATAVVLAEREGAGRLRFATPVGEVVIETEATPDGVEAAFTSVEPSVSELDDDVLARVLDLIGLPASALDPRYPPRLAFAGNPHPVVVVADAVDFDGLSFDPVAARALMDAEGWPATITVLRELGEGADGAGADGTVEFEARNIFPVGRIAEDPATGSAAAATGGYLRAIGAVAPPARIRIHQGRHVGRPGVLEVSIPPVGGITVGGRAVPIST</sequence>
<evidence type="ECO:0000256" key="2">
    <source>
        <dbReference type="ARBA" id="ARBA00023235"/>
    </source>
</evidence>
<dbReference type="PANTHER" id="PTHR13774:SF39">
    <property type="entry name" value="BIOSYNTHESIS PROTEIN, PUTATIVE-RELATED"/>
    <property type="match status" value="1"/>
</dbReference>
<comment type="similarity">
    <text evidence="1">Belongs to the PhzF family.</text>
</comment>
<evidence type="ECO:0000313" key="5">
    <source>
        <dbReference type="Proteomes" id="UP000291259"/>
    </source>
</evidence>
<dbReference type="InterPro" id="IPR003719">
    <property type="entry name" value="Phenazine_PhzF-like"/>
</dbReference>
<dbReference type="Pfam" id="PF02567">
    <property type="entry name" value="PhzC-PhzF"/>
    <property type="match status" value="1"/>
</dbReference>
<feature type="active site" evidence="3">
    <location>
        <position position="46"/>
    </location>
</feature>
<dbReference type="SUPFAM" id="SSF54506">
    <property type="entry name" value="Diaminopimelate epimerase-like"/>
    <property type="match status" value="1"/>
</dbReference>
<dbReference type="KEGG" id="agf:ET445_06425"/>
<keyword evidence="2" id="KW-0413">Isomerase</keyword>
<keyword evidence="5" id="KW-1185">Reference proteome</keyword>
<dbReference type="Gene3D" id="3.10.310.10">
    <property type="entry name" value="Diaminopimelate Epimerase, Chain A, domain 1"/>
    <property type="match status" value="2"/>
</dbReference>
<name>A0A4P6FB20_9MICO</name>